<gene>
    <name evidence="3" type="ORF">BHM03_00045027</name>
</gene>
<name>A0A445MKR1_ENSVE</name>
<dbReference type="AlphaFoldDB" id="A0A445MKR1"/>
<accession>A0A445MKR1</accession>
<dbReference type="EMBL" id="KV876431">
    <property type="protein sequence ID" value="RZR74867.1"/>
    <property type="molecule type" value="Genomic_DNA"/>
</dbReference>
<protein>
    <recommendedName>
        <fullName evidence="4">Transmembrane protein</fullName>
    </recommendedName>
</protein>
<reference evidence="3" key="1">
    <citation type="journal article" date="2018" name="Data Brief">
        <title>Genome sequence data from 17 accessions of Ensete ventricosum, a staple food crop for millions in Ethiopia.</title>
        <authorList>
            <person name="Yemataw Z."/>
            <person name="Muzemil S."/>
            <person name="Ambachew D."/>
            <person name="Tripathi L."/>
            <person name="Tesfaye K."/>
            <person name="Chala A."/>
            <person name="Farbos A."/>
            <person name="O'Neill P."/>
            <person name="Moore K."/>
            <person name="Grant M."/>
            <person name="Studholme D.J."/>
        </authorList>
    </citation>
    <scope>NUCLEOTIDE SEQUENCE [LARGE SCALE GENOMIC DNA]</scope>
    <source>
        <tissue evidence="3">Leaf</tissue>
    </source>
</reference>
<organism evidence="3">
    <name type="scientific">Ensete ventricosum</name>
    <name type="common">Abyssinian banana</name>
    <name type="synonym">Musa ensete</name>
    <dbReference type="NCBI Taxonomy" id="4639"/>
    <lineage>
        <taxon>Eukaryota</taxon>
        <taxon>Viridiplantae</taxon>
        <taxon>Streptophyta</taxon>
        <taxon>Embryophyta</taxon>
        <taxon>Tracheophyta</taxon>
        <taxon>Spermatophyta</taxon>
        <taxon>Magnoliopsida</taxon>
        <taxon>Liliopsida</taxon>
        <taxon>Zingiberales</taxon>
        <taxon>Musaceae</taxon>
        <taxon>Ensete</taxon>
    </lineage>
</organism>
<dbReference type="Proteomes" id="UP000290560">
    <property type="component" value="Unassembled WGS sequence"/>
</dbReference>
<sequence length="214" mass="24051">MMAVTARGRSASGDSARAARAATVHGRGELEVPFLFRFFFFFLLFLFFFFFPSRFLLNRPPKVDFSLNRPPTVAFWQYRLVAAGPRTDQLPDRYIPGSTGPYRLISPFSRPKQSLAWNQQEQGKSLTHDAADDAADGAVVPDVLPSYLLRRRKPQRLYLRLLLHLGGFPGLSISVSHAPSSPLDCGVESKTKGMEKARSLRDRQSQAGRALHER</sequence>
<feature type="compositionally biased region" description="Basic and acidic residues" evidence="1">
    <location>
        <begin position="187"/>
        <end position="214"/>
    </location>
</feature>
<feature type="region of interest" description="Disordered" evidence="1">
    <location>
        <begin position="177"/>
        <end position="214"/>
    </location>
</feature>
<keyword evidence="2" id="KW-0812">Transmembrane</keyword>
<keyword evidence="2" id="KW-1133">Transmembrane helix</keyword>
<proteinExistence type="predicted"/>
<evidence type="ECO:0000256" key="2">
    <source>
        <dbReference type="SAM" id="Phobius"/>
    </source>
</evidence>
<evidence type="ECO:0008006" key="4">
    <source>
        <dbReference type="Google" id="ProtNLM"/>
    </source>
</evidence>
<evidence type="ECO:0000256" key="1">
    <source>
        <dbReference type="SAM" id="MobiDB-lite"/>
    </source>
</evidence>
<keyword evidence="2" id="KW-0472">Membrane</keyword>
<evidence type="ECO:0000313" key="3">
    <source>
        <dbReference type="EMBL" id="RZR74867.1"/>
    </source>
</evidence>
<feature type="transmembrane region" description="Helical" evidence="2">
    <location>
        <begin position="34"/>
        <end position="57"/>
    </location>
</feature>